<reference evidence="2" key="1">
    <citation type="submission" date="2022-08" db="UniProtKB">
        <authorList>
            <consortium name="EnsemblMetazoa"/>
        </authorList>
    </citation>
    <scope>IDENTIFICATION</scope>
    <source>
        <strain evidence="2">Dongola</strain>
    </source>
</reference>
<dbReference type="AlphaFoldDB" id="A0A182I705"/>
<dbReference type="EMBL" id="APCN01003724">
    <property type="status" value="NOT_ANNOTATED_CDS"/>
    <property type="molecule type" value="Genomic_DNA"/>
</dbReference>
<organism evidence="2 3">
    <name type="scientific">Anopheles arabiensis</name>
    <name type="common">Mosquito</name>
    <dbReference type="NCBI Taxonomy" id="7173"/>
    <lineage>
        <taxon>Eukaryota</taxon>
        <taxon>Metazoa</taxon>
        <taxon>Ecdysozoa</taxon>
        <taxon>Arthropoda</taxon>
        <taxon>Hexapoda</taxon>
        <taxon>Insecta</taxon>
        <taxon>Pterygota</taxon>
        <taxon>Neoptera</taxon>
        <taxon>Endopterygota</taxon>
        <taxon>Diptera</taxon>
        <taxon>Nematocera</taxon>
        <taxon>Culicoidea</taxon>
        <taxon>Culicidae</taxon>
        <taxon>Anophelinae</taxon>
        <taxon>Anopheles</taxon>
    </lineage>
</organism>
<name>A0A182I705_ANOAR</name>
<proteinExistence type="predicted"/>
<evidence type="ECO:0000256" key="1">
    <source>
        <dbReference type="SAM" id="MobiDB-lite"/>
    </source>
</evidence>
<dbReference type="Proteomes" id="UP000075840">
    <property type="component" value="Unassembled WGS sequence"/>
</dbReference>
<accession>A0A182I705</accession>
<dbReference type="EnsemblMetazoa" id="AARA009359-RA">
    <property type="protein sequence ID" value="AARA009359-PA"/>
    <property type="gene ID" value="AARA009359"/>
</dbReference>
<feature type="region of interest" description="Disordered" evidence="1">
    <location>
        <begin position="1"/>
        <end position="35"/>
    </location>
</feature>
<evidence type="ECO:0000313" key="2">
    <source>
        <dbReference type="EnsemblMetazoa" id="AARA009359-PA"/>
    </source>
</evidence>
<protein>
    <submittedName>
        <fullName evidence="2">Uncharacterized protein</fullName>
    </submittedName>
</protein>
<dbReference type="VEuPathDB" id="VectorBase:AARA009359"/>
<keyword evidence="3" id="KW-1185">Reference proteome</keyword>
<evidence type="ECO:0000313" key="3">
    <source>
        <dbReference type="Proteomes" id="UP000075840"/>
    </source>
</evidence>
<sequence length="35" mass="4105">MCVGQHGARQSKGQDHFLFHRFEDIRSEQTTTREA</sequence>
<feature type="compositionally biased region" description="Basic and acidic residues" evidence="1">
    <location>
        <begin position="12"/>
        <end position="35"/>
    </location>
</feature>